<evidence type="ECO:0000313" key="1">
    <source>
        <dbReference type="EMBL" id="EHH67518.1"/>
    </source>
</evidence>
<dbReference type="AlphaFoldDB" id="G6XL90"/>
<evidence type="ECO:0000313" key="2">
    <source>
        <dbReference type="Proteomes" id="UP000004949"/>
    </source>
</evidence>
<name>G6XL90_9PROT</name>
<proteinExistence type="predicted"/>
<gene>
    <name evidence="1" type="ORF">GMO_25130</name>
</gene>
<accession>G6XL90</accession>
<dbReference type="PATRIC" id="fig|1088869.3.peg.2504"/>
<dbReference type="Proteomes" id="UP000004949">
    <property type="component" value="Unassembled WGS sequence"/>
</dbReference>
<dbReference type="EMBL" id="AGQV01000010">
    <property type="protein sequence ID" value="EHH67518.1"/>
    <property type="molecule type" value="Genomic_DNA"/>
</dbReference>
<keyword evidence="2" id="KW-1185">Reference proteome</keyword>
<organism evidence="1 2">
    <name type="scientific">Gluconobacter morbifer G707</name>
    <dbReference type="NCBI Taxonomy" id="1088869"/>
    <lineage>
        <taxon>Bacteria</taxon>
        <taxon>Pseudomonadati</taxon>
        <taxon>Pseudomonadota</taxon>
        <taxon>Alphaproteobacteria</taxon>
        <taxon>Acetobacterales</taxon>
        <taxon>Acetobacteraceae</taxon>
        <taxon>Gluconobacter</taxon>
    </lineage>
</organism>
<dbReference type="STRING" id="1088869.GMO_25130"/>
<protein>
    <submittedName>
        <fullName evidence="1">Uncharacterized protein</fullName>
    </submittedName>
</protein>
<reference evidence="1 2" key="1">
    <citation type="submission" date="2011-10" db="EMBL/GenBank/DDBJ databases">
        <title>Genome sequence of Gluconobacter morbifer G707, isolated from Drosophila gut.</title>
        <authorList>
            <person name="Lee W.-J."/>
            <person name="Kim E.-K."/>
        </authorList>
    </citation>
    <scope>NUCLEOTIDE SEQUENCE [LARGE SCALE GENOMIC DNA]</scope>
    <source>
        <strain evidence="1 2">G707</strain>
    </source>
</reference>
<comment type="caution">
    <text evidence="1">The sequence shown here is derived from an EMBL/GenBank/DDBJ whole genome shotgun (WGS) entry which is preliminary data.</text>
</comment>
<sequence length="45" mass="4810">MIYPACLNSSVTDGSEDAGQKEIHQIVTRQTGFCSQNGSTVFFAA</sequence>